<keyword evidence="2 5" id="KW-0689">Ribosomal protein</keyword>
<gene>
    <name evidence="5" type="primary">rpmC</name>
    <name evidence="6" type="ORF">A2663_01255</name>
</gene>
<dbReference type="EMBL" id="MHIF01000051">
    <property type="protein sequence ID" value="OGY46950.1"/>
    <property type="molecule type" value="Genomic_DNA"/>
</dbReference>
<reference evidence="6 7" key="1">
    <citation type="journal article" date="2016" name="Nat. Commun.">
        <title>Thousands of microbial genomes shed light on interconnected biogeochemical processes in an aquifer system.</title>
        <authorList>
            <person name="Anantharaman K."/>
            <person name="Brown C.T."/>
            <person name="Hug L.A."/>
            <person name="Sharon I."/>
            <person name="Castelle C.J."/>
            <person name="Probst A.J."/>
            <person name="Thomas B.C."/>
            <person name="Singh A."/>
            <person name="Wilkins M.J."/>
            <person name="Karaoz U."/>
            <person name="Brodie E.L."/>
            <person name="Williams K.H."/>
            <person name="Hubbard S.S."/>
            <person name="Banfield J.F."/>
        </authorList>
    </citation>
    <scope>NUCLEOTIDE SEQUENCE [LARGE SCALE GENOMIC DNA]</scope>
</reference>
<comment type="similarity">
    <text evidence="1 5">Belongs to the universal ribosomal protein uL29 family.</text>
</comment>
<evidence type="ECO:0000256" key="4">
    <source>
        <dbReference type="ARBA" id="ARBA00035204"/>
    </source>
</evidence>
<dbReference type="Pfam" id="PF00831">
    <property type="entry name" value="Ribosomal_L29"/>
    <property type="match status" value="1"/>
</dbReference>
<dbReference type="SUPFAM" id="SSF46561">
    <property type="entry name" value="Ribosomal protein L29 (L29p)"/>
    <property type="match status" value="1"/>
</dbReference>
<dbReference type="Proteomes" id="UP000178432">
    <property type="component" value="Unassembled WGS sequence"/>
</dbReference>
<evidence type="ECO:0000256" key="1">
    <source>
        <dbReference type="ARBA" id="ARBA00009254"/>
    </source>
</evidence>
<evidence type="ECO:0000256" key="5">
    <source>
        <dbReference type="HAMAP-Rule" id="MF_00374"/>
    </source>
</evidence>
<keyword evidence="3 5" id="KW-0687">Ribonucleoprotein</keyword>
<accession>A0A1G1Y5C4</accession>
<protein>
    <recommendedName>
        <fullName evidence="4 5">Large ribosomal subunit protein uL29</fullName>
    </recommendedName>
</protein>
<evidence type="ECO:0000256" key="3">
    <source>
        <dbReference type="ARBA" id="ARBA00023274"/>
    </source>
</evidence>
<dbReference type="InterPro" id="IPR001854">
    <property type="entry name" value="Ribosomal_uL29"/>
</dbReference>
<evidence type="ECO:0000256" key="2">
    <source>
        <dbReference type="ARBA" id="ARBA00022980"/>
    </source>
</evidence>
<dbReference type="InterPro" id="IPR036049">
    <property type="entry name" value="Ribosomal_uL29_sf"/>
</dbReference>
<dbReference type="GO" id="GO:1990904">
    <property type="term" value="C:ribonucleoprotein complex"/>
    <property type="evidence" value="ECO:0007669"/>
    <property type="project" value="UniProtKB-KW"/>
</dbReference>
<evidence type="ECO:0000313" key="7">
    <source>
        <dbReference type="Proteomes" id="UP000178432"/>
    </source>
</evidence>
<dbReference type="GO" id="GO:0005840">
    <property type="term" value="C:ribosome"/>
    <property type="evidence" value="ECO:0007669"/>
    <property type="project" value="UniProtKB-KW"/>
</dbReference>
<proteinExistence type="inferred from homology"/>
<dbReference type="HAMAP" id="MF_00374">
    <property type="entry name" value="Ribosomal_uL29"/>
    <property type="match status" value="1"/>
</dbReference>
<name>A0A1G1Y5C4_9BACT</name>
<dbReference type="Gene3D" id="1.10.287.310">
    <property type="match status" value="1"/>
</dbReference>
<evidence type="ECO:0000313" key="6">
    <source>
        <dbReference type="EMBL" id="OGY46950.1"/>
    </source>
</evidence>
<dbReference type="AlphaFoldDB" id="A0A1G1Y5C4"/>
<organism evidence="6 7">
    <name type="scientific">Candidatus Buchananbacteria bacterium RIFCSPHIGHO2_01_FULL_46_12</name>
    <dbReference type="NCBI Taxonomy" id="1797536"/>
    <lineage>
        <taxon>Bacteria</taxon>
        <taxon>Candidatus Buchananiibacteriota</taxon>
    </lineage>
</organism>
<comment type="caution">
    <text evidence="6">The sequence shown here is derived from an EMBL/GenBank/DDBJ whole genome shotgun (WGS) entry which is preliminary data.</text>
</comment>
<dbReference type="NCBIfam" id="TIGR00012">
    <property type="entry name" value="L29"/>
    <property type="match status" value="1"/>
</dbReference>
<dbReference type="GO" id="GO:0003735">
    <property type="term" value="F:structural constituent of ribosome"/>
    <property type="evidence" value="ECO:0007669"/>
    <property type="project" value="InterPro"/>
</dbReference>
<sequence length="62" mass="7486">MDYKELKNLSEKEWQKILGETREKLRDLKFKVASNQIKNIRELREAKKTIARVLFLLKSLPR</sequence>
<dbReference type="GO" id="GO:0006412">
    <property type="term" value="P:translation"/>
    <property type="evidence" value="ECO:0007669"/>
    <property type="project" value="UniProtKB-UniRule"/>
</dbReference>